<keyword evidence="3" id="KW-0378">Hydrolase</keyword>
<dbReference type="InterPro" id="IPR010285">
    <property type="entry name" value="DNA_helicase_pif1-like_DEAD"/>
</dbReference>
<dbReference type="CDD" id="cd18809">
    <property type="entry name" value="SF1_C_RecD"/>
    <property type="match status" value="1"/>
</dbReference>
<feature type="region of interest" description="Disordered" evidence="9">
    <location>
        <begin position="435"/>
        <end position="457"/>
    </location>
</feature>
<dbReference type="InterPro" id="IPR029491">
    <property type="entry name" value="Helicase_HTH"/>
</dbReference>
<dbReference type="EMBL" id="MHTV01000042">
    <property type="protein sequence ID" value="OHA65703.1"/>
    <property type="molecule type" value="Genomic_DNA"/>
</dbReference>
<dbReference type="GO" id="GO:0003678">
    <property type="term" value="F:DNA helicase activity"/>
    <property type="evidence" value="ECO:0007669"/>
    <property type="project" value="InterPro"/>
</dbReference>
<comment type="caution">
    <text evidence="11">The sequence shown here is derived from an EMBL/GenBank/DDBJ whole genome shotgun (WGS) entry which is preliminary data.</text>
</comment>
<keyword evidence="6" id="KW-0238">DNA-binding</keyword>
<dbReference type="InterPro" id="IPR051055">
    <property type="entry name" value="PIF1_helicase"/>
</dbReference>
<evidence type="ECO:0000256" key="5">
    <source>
        <dbReference type="ARBA" id="ARBA00022840"/>
    </source>
</evidence>
<evidence type="ECO:0000256" key="2">
    <source>
        <dbReference type="ARBA" id="ARBA00022763"/>
    </source>
</evidence>
<evidence type="ECO:0000313" key="11">
    <source>
        <dbReference type="EMBL" id="OHA65703.1"/>
    </source>
</evidence>
<dbReference type="InterPro" id="IPR003593">
    <property type="entry name" value="AAA+_ATPase"/>
</dbReference>
<dbReference type="Pfam" id="PF05970">
    <property type="entry name" value="PIF1"/>
    <property type="match status" value="1"/>
</dbReference>
<dbReference type="Proteomes" id="UP000178092">
    <property type="component" value="Unassembled WGS sequence"/>
</dbReference>
<sequence>MTQQEALDILKMGHSVYLTGEAGSGKTYVLNQYIEWLCQHEIMPSVTASTGIAATHLGGTTIHSWSGIGVREKILPFDLERMEQKKSLWERLHEARVLIIDEISMLSGEFFDMVDQVTRHIKRKDMPFGGMQVVCSGDFFQLPPVAKEELPRSYAFQSKGWREMNLLVCYLNEQHRQGDKDFLRILSAIRNQRMADEEYRFLEARLHVRPKDEEHITRLYTHNRDVDAINEERLAILQGEEKSFAMQTAGKDQYVESLTRGCLAPEILRLKVGAEVMFVKNEPGGQYVNGTRGKVIGFESRGVLVKTREGKTVVATPASWKREEDGKVLAEITQVPLRMAWAITVHKSQGMTLDEAETDLSQCFVPGQGYVALSRVRSLDGLYLRGLNDMALMVDDRVAAVDVLFRKRSSLAQERLLQVGKKGIQERHELFIHSAGGSVEPKKRHKERRSAKKPRVSTLEATRKLLENGVSLEQAAEERNLTLSTIIHHAEQLLQEGMRLEFDNLAPEKRVLSVLEKAAGEHTFEKLAPVRQYLAEHGIRMSYDDLRLARLYFWTRGKKK</sequence>
<evidence type="ECO:0000256" key="1">
    <source>
        <dbReference type="ARBA" id="ARBA00022741"/>
    </source>
</evidence>
<evidence type="ECO:0000256" key="3">
    <source>
        <dbReference type="ARBA" id="ARBA00022801"/>
    </source>
</evidence>
<dbReference type="GO" id="GO:0000723">
    <property type="term" value="P:telomere maintenance"/>
    <property type="evidence" value="ECO:0007669"/>
    <property type="project" value="InterPro"/>
</dbReference>
<dbReference type="Gene3D" id="1.10.10.1390">
    <property type="entry name" value="ATP-dependent DNA helicase RecQ"/>
    <property type="match status" value="1"/>
</dbReference>
<dbReference type="InterPro" id="IPR049163">
    <property type="entry name" value="Pif1-like_2B_dom"/>
</dbReference>
<evidence type="ECO:0000256" key="7">
    <source>
        <dbReference type="ARBA" id="ARBA00023204"/>
    </source>
</evidence>
<dbReference type="PANTHER" id="PTHR47642">
    <property type="entry name" value="ATP-DEPENDENT DNA HELICASE"/>
    <property type="match status" value="1"/>
</dbReference>
<dbReference type="SMART" id="SM00382">
    <property type="entry name" value="AAA"/>
    <property type="match status" value="1"/>
</dbReference>
<gene>
    <name evidence="11" type="ORF">A3C04_02190</name>
</gene>
<evidence type="ECO:0000256" key="6">
    <source>
        <dbReference type="ARBA" id="ARBA00023125"/>
    </source>
</evidence>
<evidence type="ECO:0000256" key="9">
    <source>
        <dbReference type="SAM" id="MobiDB-lite"/>
    </source>
</evidence>
<protein>
    <recommendedName>
        <fullName evidence="10">AAA+ ATPase domain-containing protein</fullName>
    </recommendedName>
</protein>
<accession>A0A1G2QYV3</accession>
<keyword evidence="8" id="KW-0413">Isomerase</keyword>
<organism evidence="11 12">
    <name type="scientific">Candidatus Wildermuthbacteria bacterium RIFCSPHIGHO2_02_FULL_45_25</name>
    <dbReference type="NCBI Taxonomy" id="1802450"/>
    <lineage>
        <taxon>Bacteria</taxon>
        <taxon>Candidatus Wildermuthiibacteriota</taxon>
    </lineage>
</organism>
<dbReference type="PANTHER" id="PTHR47642:SF5">
    <property type="entry name" value="ATP-DEPENDENT DNA HELICASE"/>
    <property type="match status" value="1"/>
</dbReference>
<evidence type="ECO:0000313" key="12">
    <source>
        <dbReference type="Proteomes" id="UP000178092"/>
    </source>
</evidence>
<dbReference type="SUPFAM" id="SSF52540">
    <property type="entry name" value="P-loop containing nucleoside triphosphate hydrolases"/>
    <property type="match status" value="2"/>
</dbReference>
<dbReference type="Pfam" id="PF21530">
    <property type="entry name" value="Pif1_2B_dom"/>
    <property type="match status" value="1"/>
</dbReference>
<evidence type="ECO:0000256" key="8">
    <source>
        <dbReference type="ARBA" id="ARBA00023235"/>
    </source>
</evidence>
<proteinExistence type="predicted"/>
<feature type="domain" description="AAA+ ATPase" evidence="10">
    <location>
        <begin position="12"/>
        <end position="212"/>
    </location>
</feature>
<keyword evidence="7" id="KW-0234">DNA repair</keyword>
<evidence type="ECO:0000256" key="4">
    <source>
        <dbReference type="ARBA" id="ARBA00022806"/>
    </source>
</evidence>
<dbReference type="GO" id="GO:0006281">
    <property type="term" value="P:DNA repair"/>
    <property type="evidence" value="ECO:0007669"/>
    <property type="project" value="InterPro"/>
</dbReference>
<dbReference type="InterPro" id="IPR027417">
    <property type="entry name" value="P-loop_NTPase"/>
</dbReference>
<keyword evidence="5" id="KW-0067">ATP-binding</keyword>
<dbReference type="Gene3D" id="3.40.50.300">
    <property type="entry name" value="P-loop containing nucleotide triphosphate hydrolases"/>
    <property type="match status" value="1"/>
</dbReference>
<feature type="compositionally biased region" description="Basic residues" evidence="9">
    <location>
        <begin position="442"/>
        <end position="455"/>
    </location>
</feature>
<keyword evidence="2" id="KW-0227">DNA damage</keyword>
<dbReference type="CDD" id="cd18037">
    <property type="entry name" value="DEXSc_Pif1_like"/>
    <property type="match status" value="1"/>
</dbReference>
<name>A0A1G2QYV3_9BACT</name>
<dbReference type="Pfam" id="PF14493">
    <property type="entry name" value="HTH_40"/>
    <property type="match status" value="1"/>
</dbReference>
<keyword evidence="4" id="KW-0347">Helicase</keyword>
<evidence type="ECO:0000259" key="10">
    <source>
        <dbReference type="SMART" id="SM00382"/>
    </source>
</evidence>
<keyword evidence="1" id="KW-0547">Nucleotide-binding</keyword>
<dbReference type="AlphaFoldDB" id="A0A1G2QYV3"/>
<reference evidence="11 12" key="1">
    <citation type="journal article" date="2016" name="Nat. Commun.">
        <title>Thousands of microbial genomes shed light on interconnected biogeochemical processes in an aquifer system.</title>
        <authorList>
            <person name="Anantharaman K."/>
            <person name="Brown C.T."/>
            <person name="Hug L.A."/>
            <person name="Sharon I."/>
            <person name="Castelle C.J."/>
            <person name="Probst A.J."/>
            <person name="Thomas B.C."/>
            <person name="Singh A."/>
            <person name="Wilkins M.J."/>
            <person name="Karaoz U."/>
            <person name="Brodie E.L."/>
            <person name="Williams K.H."/>
            <person name="Hubbard S.S."/>
            <person name="Banfield J.F."/>
        </authorList>
    </citation>
    <scope>NUCLEOTIDE SEQUENCE [LARGE SCALE GENOMIC DNA]</scope>
</reference>